<dbReference type="Proteomes" id="UP000009183">
    <property type="component" value="Chromosome 16"/>
</dbReference>
<evidence type="ECO:0000256" key="4">
    <source>
        <dbReference type="ARBA" id="ARBA00023004"/>
    </source>
</evidence>
<gene>
    <name evidence="7" type="ordered locus">VIT_16s0022g00430</name>
</gene>
<keyword evidence="3 5" id="KW-0560">Oxidoreductase</keyword>
<dbReference type="FunFam" id="2.60.120.330:FF:000001">
    <property type="entry name" value="Protein SRG1"/>
    <property type="match status" value="1"/>
</dbReference>
<keyword evidence="4 5" id="KW-0408">Iron</keyword>
<protein>
    <recommendedName>
        <fullName evidence="6">Fe2OG dioxygenase domain-containing protein</fullName>
    </recommendedName>
</protein>
<name>F6HAV2_VITVI</name>
<dbReference type="HOGENOM" id="CLU_010119_16_0_1"/>
<evidence type="ECO:0000256" key="5">
    <source>
        <dbReference type="RuleBase" id="RU003682"/>
    </source>
</evidence>
<dbReference type="PaxDb" id="29760-VIT_16s0022g00430.t01"/>
<keyword evidence="2 5" id="KW-0479">Metal-binding</keyword>
<dbReference type="Pfam" id="PF14226">
    <property type="entry name" value="DIOX_N"/>
    <property type="match status" value="1"/>
</dbReference>
<dbReference type="Gene3D" id="2.60.120.330">
    <property type="entry name" value="B-lactam Antibiotic, Isopenicillin N Synthase, Chain"/>
    <property type="match status" value="1"/>
</dbReference>
<dbReference type="Pfam" id="PF03171">
    <property type="entry name" value="2OG-FeII_Oxy"/>
    <property type="match status" value="1"/>
</dbReference>
<feature type="domain" description="Fe2OG dioxygenase" evidence="6">
    <location>
        <begin position="234"/>
        <end position="334"/>
    </location>
</feature>
<dbReference type="PROSITE" id="PS51471">
    <property type="entry name" value="FE2OG_OXY"/>
    <property type="match status" value="1"/>
</dbReference>
<dbReference type="InterPro" id="IPR005123">
    <property type="entry name" value="Oxoglu/Fe-dep_dioxygenase_dom"/>
</dbReference>
<dbReference type="eggNOG" id="KOG0143">
    <property type="taxonomic scope" value="Eukaryota"/>
</dbReference>
<dbReference type="InParanoid" id="F6HAV2"/>
<dbReference type="GO" id="GO:0046872">
    <property type="term" value="F:metal ion binding"/>
    <property type="evidence" value="ECO:0007669"/>
    <property type="project" value="UniProtKB-KW"/>
</dbReference>
<evidence type="ECO:0000256" key="1">
    <source>
        <dbReference type="ARBA" id="ARBA00008056"/>
    </source>
</evidence>
<accession>F6HAV2</accession>
<dbReference type="InterPro" id="IPR050295">
    <property type="entry name" value="Plant_2OG-oxidoreductases"/>
</dbReference>
<dbReference type="InterPro" id="IPR026992">
    <property type="entry name" value="DIOX_N"/>
</dbReference>
<evidence type="ECO:0000256" key="3">
    <source>
        <dbReference type="ARBA" id="ARBA00023002"/>
    </source>
</evidence>
<reference evidence="8" key="1">
    <citation type="journal article" date="2007" name="Nature">
        <title>The grapevine genome sequence suggests ancestral hexaploidization in major angiosperm phyla.</title>
        <authorList>
            <consortium name="The French-Italian Public Consortium for Grapevine Genome Characterization."/>
            <person name="Jaillon O."/>
            <person name="Aury J.-M."/>
            <person name="Noel B."/>
            <person name="Policriti A."/>
            <person name="Clepet C."/>
            <person name="Casagrande A."/>
            <person name="Choisne N."/>
            <person name="Aubourg S."/>
            <person name="Vitulo N."/>
            <person name="Jubin C."/>
            <person name="Vezzi A."/>
            <person name="Legeai F."/>
            <person name="Hugueney P."/>
            <person name="Dasilva C."/>
            <person name="Horner D."/>
            <person name="Mica E."/>
            <person name="Jublot D."/>
            <person name="Poulain J."/>
            <person name="Bruyere C."/>
            <person name="Billault A."/>
            <person name="Segurens B."/>
            <person name="Gouyvenoux M."/>
            <person name="Ugarte E."/>
            <person name="Cattonaro F."/>
            <person name="Anthouard V."/>
            <person name="Vico V."/>
            <person name="Del Fabbro C."/>
            <person name="Alaux M."/>
            <person name="Di Gaspero G."/>
            <person name="Dumas V."/>
            <person name="Felice N."/>
            <person name="Paillard S."/>
            <person name="Juman I."/>
            <person name="Moroldo M."/>
            <person name="Scalabrin S."/>
            <person name="Canaguier A."/>
            <person name="Le Clainche I."/>
            <person name="Malacrida G."/>
            <person name="Durand E."/>
            <person name="Pesole G."/>
            <person name="Laucou V."/>
            <person name="Chatelet P."/>
            <person name="Merdinoglu D."/>
            <person name="Delledonne M."/>
            <person name="Pezzotti M."/>
            <person name="Lecharny A."/>
            <person name="Scarpelli C."/>
            <person name="Artiguenave F."/>
            <person name="Pe M.E."/>
            <person name="Valle G."/>
            <person name="Morgante M."/>
            <person name="Caboche M."/>
            <person name="Adam-Blondon A.-F."/>
            <person name="Weissenbach J."/>
            <person name="Quetier F."/>
            <person name="Wincker P."/>
        </authorList>
    </citation>
    <scope>NUCLEOTIDE SEQUENCE [LARGE SCALE GENOMIC DNA]</scope>
    <source>
        <strain evidence="8">cv. Pinot noir / PN40024</strain>
    </source>
</reference>
<organism evidence="7 8">
    <name type="scientific">Vitis vinifera</name>
    <name type="common">Grape</name>
    <dbReference type="NCBI Taxonomy" id="29760"/>
    <lineage>
        <taxon>Eukaryota</taxon>
        <taxon>Viridiplantae</taxon>
        <taxon>Streptophyta</taxon>
        <taxon>Embryophyta</taxon>
        <taxon>Tracheophyta</taxon>
        <taxon>Spermatophyta</taxon>
        <taxon>Magnoliopsida</taxon>
        <taxon>eudicotyledons</taxon>
        <taxon>Gunneridae</taxon>
        <taxon>Pentapetalae</taxon>
        <taxon>rosids</taxon>
        <taxon>Vitales</taxon>
        <taxon>Vitaceae</taxon>
        <taxon>Viteae</taxon>
        <taxon>Vitis</taxon>
    </lineage>
</organism>
<dbReference type="PANTHER" id="PTHR47991">
    <property type="entry name" value="OXOGLUTARATE/IRON-DEPENDENT DIOXYGENASE"/>
    <property type="match status" value="1"/>
</dbReference>
<dbReference type="EMBL" id="FN595506">
    <property type="protein sequence ID" value="CCB49337.1"/>
    <property type="molecule type" value="Genomic_DNA"/>
</dbReference>
<sequence>MASSIPSSSFGTPPSILSIQELAKQPMATVPQIFLLEDQERPVLRENAALPDIPTIDMKRLIMSETTDFELDKLHSACKEWGFFQGQTDPYISWTLSCFSNKIIETNNWVDAQLVNHGVSSSLVEDLKHEIVEFYKLPLEEKMKYKTPADAEGYGPSIIRSEDQKLDWGDRFYMLTNPIHRRKPHLLPQLPPSLRDNLELYISDSQKLAMRLLGLMAKAMKLDKREMEELFDDGKQAVRMTYYPPCPQSEMVMGIAPHSDATGITILLQVNEVDGLQIKKDGVWIPVNVLPDALVVNVGDILEIVSNGMYTSIEHRATVNSTKERISIAMFFSPKFSAEIGPAAGLITPQNLPVFKRIGMEKYYEDFFSRKLDGKSYLEHMKIKK</sequence>
<evidence type="ECO:0000313" key="8">
    <source>
        <dbReference type="Proteomes" id="UP000009183"/>
    </source>
</evidence>
<comment type="similarity">
    <text evidence="1 5">Belongs to the iron/ascorbate-dependent oxidoreductase family.</text>
</comment>
<dbReference type="SUPFAM" id="SSF51197">
    <property type="entry name" value="Clavaminate synthase-like"/>
    <property type="match status" value="1"/>
</dbReference>
<keyword evidence="8" id="KW-1185">Reference proteome</keyword>
<evidence type="ECO:0000259" key="6">
    <source>
        <dbReference type="PROSITE" id="PS51471"/>
    </source>
</evidence>
<dbReference type="InterPro" id="IPR044861">
    <property type="entry name" value="IPNS-like_FE2OG_OXY"/>
</dbReference>
<proteinExistence type="inferred from homology"/>
<evidence type="ECO:0000313" key="7">
    <source>
        <dbReference type="EMBL" id="CCB49337.1"/>
    </source>
</evidence>
<dbReference type="AlphaFoldDB" id="F6HAV2"/>
<evidence type="ECO:0000256" key="2">
    <source>
        <dbReference type="ARBA" id="ARBA00022723"/>
    </source>
</evidence>
<dbReference type="InterPro" id="IPR027443">
    <property type="entry name" value="IPNS-like_sf"/>
</dbReference>
<dbReference type="GO" id="GO:0016491">
    <property type="term" value="F:oxidoreductase activity"/>
    <property type="evidence" value="ECO:0007669"/>
    <property type="project" value="UniProtKB-KW"/>
</dbReference>